<proteinExistence type="predicted"/>
<organism evidence="1 2">
    <name type="scientific">Panagrolaimus sp. ES5</name>
    <dbReference type="NCBI Taxonomy" id="591445"/>
    <lineage>
        <taxon>Eukaryota</taxon>
        <taxon>Metazoa</taxon>
        <taxon>Ecdysozoa</taxon>
        <taxon>Nematoda</taxon>
        <taxon>Chromadorea</taxon>
        <taxon>Rhabditida</taxon>
        <taxon>Tylenchina</taxon>
        <taxon>Panagrolaimomorpha</taxon>
        <taxon>Panagrolaimoidea</taxon>
        <taxon>Panagrolaimidae</taxon>
        <taxon>Panagrolaimus</taxon>
    </lineage>
</organism>
<reference evidence="2" key="1">
    <citation type="submission" date="2022-11" db="UniProtKB">
        <authorList>
            <consortium name="WormBaseParasite"/>
        </authorList>
    </citation>
    <scope>IDENTIFICATION</scope>
</reference>
<sequence length="329" mass="38662">MSEHDPIDEELMLCTNYSWENFKDLKNNDNSKDSTRRIAVFEHKNLQYVRVYESTSKKYYFRCIECHSKDQEVKAKLSADGLMFKVFEPFSHISEAHISKDTVKIFQDHSCSLQSYAKAKEEQEKISKLRIVQSDEFEYGMNQKHVAKKRLIIFEPNSDRKFCREYSYNIRNSAFLCMKCHPKFVSAKIFKDKNGNEFAEVSNAHRCKPRLYKGIKAEQDSFKNISGQLQIFKSPNFKFLLNAKGVANGRLIIFSTKTEVYEYYRQTNSTYLCLGCDRDPHNIRRKAYVIKDENGNECIKADMSHACEMISYKEVLKSQERIKERHGLL</sequence>
<evidence type="ECO:0000313" key="2">
    <source>
        <dbReference type="WBParaSite" id="ES5_v2.g21671.t1"/>
    </source>
</evidence>
<protein>
    <submittedName>
        <fullName evidence="2">Uncharacterized protein</fullName>
    </submittedName>
</protein>
<evidence type="ECO:0000313" key="1">
    <source>
        <dbReference type="Proteomes" id="UP000887579"/>
    </source>
</evidence>
<name>A0AC34FXG4_9BILA</name>
<dbReference type="Proteomes" id="UP000887579">
    <property type="component" value="Unplaced"/>
</dbReference>
<accession>A0AC34FXG4</accession>
<dbReference type="WBParaSite" id="ES5_v2.g21671.t1">
    <property type="protein sequence ID" value="ES5_v2.g21671.t1"/>
    <property type="gene ID" value="ES5_v2.g21671"/>
</dbReference>